<dbReference type="RefSeq" id="WP_342372190.1">
    <property type="nucleotide sequence ID" value="NZ_CP115965.1"/>
</dbReference>
<dbReference type="Gene3D" id="3.40.50.1010">
    <property type="entry name" value="5'-nuclease"/>
    <property type="match status" value="1"/>
</dbReference>
<evidence type="ECO:0000256" key="1">
    <source>
        <dbReference type="ARBA" id="ARBA00001946"/>
    </source>
</evidence>
<keyword evidence="3 8" id="KW-0540">Nuclease</keyword>
<comment type="function">
    <text evidence="8">Toxic component of a toxin-antitoxin (TA) system. An RNase.</text>
</comment>
<dbReference type="InterPro" id="IPR029060">
    <property type="entry name" value="PIN-like_dom_sf"/>
</dbReference>
<evidence type="ECO:0000259" key="9">
    <source>
        <dbReference type="Pfam" id="PF01850"/>
    </source>
</evidence>
<evidence type="ECO:0000313" key="11">
    <source>
        <dbReference type="Proteomes" id="UP001434337"/>
    </source>
</evidence>
<protein>
    <recommendedName>
        <fullName evidence="8">Ribonuclease VapC</fullName>
        <shortName evidence="8">RNase VapC</shortName>
        <ecNumber evidence="8">3.1.-.-</ecNumber>
    </recommendedName>
    <alternativeName>
        <fullName evidence="8">Toxin VapC</fullName>
    </alternativeName>
</protein>
<dbReference type="HAMAP" id="MF_00265">
    <property type="entry name" value="VapC_Nob1"/>
    <property type="match status" value="1"/>
</dbReference>
<evidence type="ECO:0000256" key="3">
    <source>
        <dbReference type="ARBA" id="ARBA00022722"/>
    </source>
</evidence>
<evidence type="ECO:0000256" key="2">
    <source>
        <dbReference type="ARBA" id="ARBA00022649"/>
    </source>
</evidence>
<dbReference type="EMBL" id="CP115965">
    <property type="protein sequence ID" value="WZW97985.1"/>
    <property type="molecule type" value="Genomic_DNA"/>
</dbReference>
<accession>A0ABZ3C8C6</accession>
<feature type="binding site" evidence="8">
    <location>
        <position position="99"/>
    </location>
    <ligand>
        <name>Mg(2+)</name>
        <dbReference type="ChEBI" id="CHEBI:18420"/>
    </ligand>
</feature>
<sequence length="131" mass="13979">MIVDSSALMAIVNDEPDAERVLACAVGGPRRMSAATWVEVGIVADARSSARHGERIDAILDQLRIEIVPVSVRQAEVARLAYRRFGRGSGSAARLNFGDCFSYALSVTSGEPLLFVGDDFAHTDVASVLPC</sequence>
<dbReference type="EC" id="3.1.-.-" evidence="8"/>
<evidence type="ECO:0000256" key="5">
    <source>
        <dbReference type="ARBA" id="ARBA00022801"/>
    </source>
</evidence>
<dbReference type="CDD" id="cd09871">
    <property type="entry name" value="PIN_MtVapC28-VapC30-like"/>
    <property type="match status" value="1"/>
</dbReference>
<evidence type="ECO:0000256" key="6">
    <source>
        <dbReference type="ARBA" id="ARBA00022842"/>
    </source>
</evidence>
<evidence type="ECO:0000313" key="10">
    <source>
        <dbReference type="EMBL" id="WZW97985.1"/>
    </source>
</evidence>
<evidence type="ECO:0000256" key="8">
    <source>
        <dbReference type="HAMAP-Rule" id="MF_00265"/>
    </source>
</evidence>
<name>A0ABZ3C8C6_9ACTN</name>
<gene>
    <name evidence="8" type="primary">vapC</name>
    <name evidence="10" type="ORF">PCC79_13965</name>
</gene>
<evidence type="ECO:0000256" key="7">
    <source>
        <dbReference type="ARBA" id="ARBA00038093"/>
    </source>
</evidence>
<dbReference type="Proteomes" id="UP001434337">
    <property type="component" value="Chromosome"/>
</dbReference>
<dbReference type="PANTHER" id="PTHR33653">
    <property type="entry name" value="RIBONUCLEASE VAPC2"/>
    <property type="match status" value="1"/>
</dbReference>
<feature type="binding site" evidence="8">
    <location>
        <position position="4"/>
    </location>
    <ligand>
        <name>Mg(2+)</name>
        <dbReference type="ChEBI" id="CHEBI:18420"/>
    </ligand>
</feature>
<proteinExistence type="inferred from homology"/>
<evidence type="ECO:0000256" key="4">
    <source>
        <dbReference type="ARBA" id="ARBA00022723"/>
    </source>
</evidence>
<keyword evidence="11" id="KW-1185">Reference proteome</keyword>
<dbReference type="InterPro" id="IPR002716">
    <property type="entry name" value="PIN_dom"/>
</dbReference>
<dbReference type="Pfam" id="PF01850">
    <property type="entry name" value="PIN"/>
    <property type="match status" value="1"/>
</dbReference>
<comment type="cofactor">
    <cofactor evidence="1 8">
        <name>Mg(2+)</name>
        <dbReference type="ChEBI" id="CHEBI:18420"/>
    </cofactor>
</comment>
<keyword evidence="4 8" id="KW-0479">Metal-binding</keyword>
<dbReference type="PANTHER" id="PTHR33653:SF1">
    <property type="entry name" value="RIBONUCLEASE VAPC2"/>
    <property type="match status" value="1"/>
</dbReference>
<keyword evidence="2 8" id="KW-1277">Toxin-antitoxin system</keyword>
<organism evidence="10 11">
    <name type="scientific">Propioniciclava soli</name>
    <dbReference type="NCBI Taxonomy" id="2775081"/>
    <lineage>
        <taxon>Bacteria</taxon>
        <taxon>Bacillati</taxon>
        <taxon>Actinomycetota</taxon>
        <taxon>Actinomycetes</taxon>
        <taxon>Propionibacteriales</taxon>
        <taxon>Propionibacteriaceae</taxon>
        <taxon>Propioniciclava</taxon>
    </lineage>
</organism>
<dbReference type="InterPro" id="IPR022907">
    <property type="entry name" value="VapC_family"/>
</dbReference>
<keyword evidence="5 8" id="KW-0378">Hydrolase</keyword>
<keyword evidence="6 8" id="KW-0460">Magnesium</keyword>
<keyword evidence="8" id="KW-0800">Toxin</keyword>
<reference evidence="10 11" key="1">
    <citation type="journal article" date="2023" name="Environ Microbiome">
        <title>A coral-associated actinobacterium mitigates coral bleaching under heat stress.</title>
        <authorList>
            <person name="Li J."/>
            <person name="Zou Y."/>
            <person name="Li Q."/>
            <person name="Zhang J."/>
            <person name="Bourne D.G."/>
            <person name="Lyu Y."/>
            <person name="Liu C."/>
            <person name="Zhang S."/>
        </authorList>
    </citation>
    <scope>NUCLEOTIDE SEQUENCE [LARGE SCALE GENOMIC DNA]</scope>
    <source>
        <strain evidence="10 11">SCSIO 13291</strain>
    </source>
</reference>
<dbReference type="SUPFAM" id="SSF88723">
    <property type="entry name" value="PIN domain-like"/>
    <property type="match status" value="1"/>
</dbReference>
<feature type="domain" description="PIN" evidence="9">
    <location>
        <begin position="1"/>
        <end position="124"/>
    </location>
</feature>
<dbReference type="InterPro" id="IPR050556">
    <property type="entry name" value="Type_II_TA_system_RNase"/>
</dbReference>
<comment type="similarity">
    <text evidence="7 8">Belongs to the PINc/VapC protein family.</text>
</comment>